<evidence type="ECO:0000256" key="4">
    <source>
        <dbReference type="ARBA" id="ARBA00016218"/>
    </source>
</evidence>
<keyword evidence="6" id="KW-0547">Nucleotide-binding</keyword>
<comment type="pathway">
    <text evidence="1">Cofactor biosynthesis; tetrahydrofolate biosynthesis; 2-amino-4-hydroxy-6-hydroxymethyl-7,8-dihydropteridine diphosphate from 7,8-dihydroneopterin triphosphate: step 4/4.</text>
</comment>
<dbReference type="PANTHER" id="PTHR43071">
    <property type="entry name" value="2-AMINO-4-HYDROXY-6-HYDROXYMETHYLDIHYDROPTERIDINE PYROPHOSPHOKINASE"/>
    <property type="match status" value="1"/>
</dbReference>
<comment type="function">
    <text evidence="10">Catalyzes the transfer of pyrophosphate from adenosine triphosphate (ATP) to 6-hydroxymethyl-7,8-dihydropterin, an enzymatic step in folate biosynthesis pathway.</text>
</comment>
<evidence type="ECO:0000256" key="1">
    <source>
        <dbReference type="ARBA" id="ARBA00005051"/>
    </source>
</evidence>
<evidence type="ECO:0000313" key="15">
    <source>
        <dbReference type="Proteomes" id="UP000808337"/>
    </source>
</evidence>
<dbReference type="GO" id="GO:0005524">
    <property type="term" value="F:ATP binding"/>
    <property type="evidence" value="ECO:0007669"/>
    <property type="project" value="UniProtKB-KW"/>
</dbReference>
<dbReference type="Gene3D" id="3.30.70.560">
    <property type="entry name" value="7,8-Dihydro-6-hydroxymethylpterin-pyrophosphokinase HPPK"/>
    <property type="match status" value="1"/>
</dbReference>
<gene>
    <name evidence="14" type="primary">folK</name>
    <name evidence="14" type="ORF">IPP15_03915</name>
</gene>
<comment type="similarity">
    <text evidence="2">Belongs to the HPPK family.</text>
</comment>
<evidence type="ECO:0000256" key="12">
    <source>
        <dbReference type="ARBA" id="ARBA00033413"/>
    </source>
</evidence>
<keyword evidence="5 14" id="KW-0808">Transferase</keyword>
<feature type="domain" description="7,8-dihydro-6-hydroxymethylpterin-pyrophosphokinase" evidence="13">
    <location>
        <begin position="8"/>
        <end position="133"/>
    </location>
</feature>
<evidence type="ECO:0000256" key="7">
    <source>
        <dbReference type="ARBA" id="ARBA00022777"/>
    </source>
</evidence>
<proteinExistence type="inferred from homology"/>
<evidence type="ECO:0000259" key="13">
    <source>
        <dbReference type="Pfam" id="PF01288"/>
    </source>
</evidence>
<evidence type="ECO:0000256" key="2">
    <source>
        <dbReference type="ARBA" id="ARBA00005810"/>
    </source>
</evidence>
<accession>A0A9D7ST94</accession>
<organism evidence="14 15">
    <name type="scientific">Candidatus Opimibacter skivensis</name>
    <dbReference type="NCBI Taxonomy" id="2982028"/>
    <lineage>
        <taxon>Bacteria</taxon>
        <taxon>Pseudomonadati</taxon>
        <taxon>Bacteroidota</taxon>
        <taxon>Saprospiria</taxon>
        <taxon>Saprospirales</taxon>
        <taxon>Saprospiraceae</taxon>
        <taxon>Candidatus Opimibacter</taxon>
    </lineage>
</organism>
<reference evidence="14 15" key="1">
    <citation type="submission" date="2020-10" db="EMBL/GenBank/DDBJ databases">
        <title>Connecting structure to function with the recovery of over 1000 high-quality activated sludge metagenome-assembled genomes encoding full-length rRNA genes using long-read sequencing.</title>
        <authorList>
            <person name="Singleton C.M."/>
            <person name="Petriglieri F."/>
            <person name="Kristensen J.M."/>
            <person name="Kirkegaard R.H."/>
            <person name="Michaelsen T.Y."/>
            <person name="Andersen M.H."/>
            <person name="Karst S.M."/>
            <person name="Dueholm M.S."/>
            <person name="Nielsen P.H."/>
            <person name="Albertsen M."/>
        </authorList>
    </citation>
    <scope>NUCLEOTIDE SEQUENCE [LARGE SCALE GENOMIC DNA]</scope>
    <source>
        <strain evidence="14">Ribe_18-Q3-R11-54_MAXAC.273</strain>
    </source>
</reference>
<keyword evidence="9" id="KW-0289">Folate biosynthesis</keyword>
<evidence type="ECO:0000256" key="8">
    <source>
        <dbReference type="ARBA" id="ARBA00022840"/>
    </source>
</evidence>
<evidence type="ECO:0000256" key="10">
    <source>
        <dbReference type="ARBA" id="ARBA00029409"/>
    </source>
</evidence>
<evidence type="ECO:0000256" key="5">
    <source>
        <dbReference type="ARBA" id="ARBA00022679"/>
    </source>
</evidence>
<dbReference type="CDD" id="cd00483">
    <property type="entry name" value="HPPK"/>
    <property type="match status" value="1"/>
</dbReference>
<dbReference type="EMBL" id="JADKGY010000001">
    <property type="protein sequence ID" value="MBK9981563.1"/>
    <property type="molecule type" value="Genomic_DNA"/>
</dbReference>
<dbReference type="AlphaFoldDB" id="A0A9D7ST94"/>
<dbReference type="PANTHER" id="PTHR43071:SF1">
    <property type="entry name" value="2-AMINO-4-HYDROXY-6-HYDROXYMETHYLDIHYDROPTERIDINE PYROPHOSPHOKINASE"/>
    <property type="match status" value="1"/>
</dbReference>
<evidence type="ECO:0000256" key="6">
    <source>
        <dbReference type="ARBA" id="ARBA00022741"/>
    </source>
</evidence>
<keyword evidence="8" id="KW-0067">ATP-binding</keyword>
<dbReference type="InterPro" id="IPR000550">
    <property type="entry name" value="Hppk"/>
</dbReference>
<evidence type="ECO:0000313" key="14">
    <source>
        <dbReference type="EMBL" id="MBK9981563.1"/>
    </source>
</evidence>
<comment type="caution">
    <text evidence="14">The sequence shown here is derived from an EMBL/GenBank/DDBJ whole genome shotgun (WGS) entry which is preliminary data.</text>
</comment>
<evidence type="ECO:0000256" key="3">
    <source>
        <dbReference type="ARBA" id="ARBA00013253"/>
    </source>
</evidence>
<protein>
    <recommendedName>
        <fullName evidence="4">2-amino-4-hydroxy-6-hydroxymethyldihydropteridine pyrophosphokinase</fullName>
        <ecNumber evidence="3">2.7.6.3</ecNumber>
    </recommendedName>
    <alternativeName>
        <fullName evidence="11">6-hydroxymethyl-7,8-dihydropterin pyrophosphokinase</fullName>
    </alternativeName>
    <alternativeName>
        <fullName evidence="12">7,8-dihydro-6-hydroxymethylpterin-pyrophosphokinase</fullName>
    </alternativeName>
</protein>
<sequence>MHTSIYHLSLGSNLGDRIAQLNQAKNLIATQLGTIKAESKIYETQPWGYDDQPWFLNQAIALSSTLESTDVLKAIKLIEIQAGRIPGEKWHARHIDIDILLHGDEVINTENLTIPHPLFHERNFALIPLMDIASQIVHPVLQQTIEELYLDCRDSGEVYIFNADEQDNAV</sequence>
<dbReference type="Proteomes" id="UP000808337">
    <property type="component" value="Unassembled WGS sequence"/>
</dbReference>
<keyword evidence="7" id="KW-0418">Kinase</keyword>
<dbReference type="GO" id="GO:0003848">
    <property type="term" value="F:2-amino-4-hydroxy-6-hydroxymethyldihydropteridine diphosphokinase activity"/>
    <property type="evidence" value="ECO:0007669"/>
    <property type="project" value="UniProtKB-EC"/>
</dbReference>
<dbReference type="GO" id="GO:0016301">
    <property type="term" value="F:kinase activity"/>
    <property type="evidence" value="ECO:0007669"/>
    <property type="project" value="UniProtKB-KW"/>
</dbReference>
<evidence type="ECO:0000256" key="11">
    <source>
        <dbReference type="ARBA" id="ARBA00029766"/>
    </source>
</evidence>
<dbReference type="GO" id="GO:0046656">
    <property type="term" value="P:folic acid biosynthetic process"/>
    <property type="evidence" value="ECO:0007669"/>
    <property type="project" value="UniProtKB-KW"/>
</dbReference>
<name>A0A9D7ST94_9BACT</name>
<dbReference type="Pfam" id="PF01288">
    <property type="entry name" value="HPPK"/>
    <property type="match status" value="1"/>
</dbReference>
<dbReference type="NCBIfam" id="TIGR01498">
    <property type="entry name" value="folK"/>
    <property type="match status" value="1"/>
</dbReference>
<evidence type="ECO:0000256" key="9">
    <source>
        <dbReference type="ARBA" id="ARBA00022909"/>
    </source>
</evidence>
<dbReference type="InterPro" id="IPR035907">
    <property type="entry name" value="Hppk_sf"/>
</dbReference>
<dbReference type="EC" id="2.7.6.3" evidence="3"/>
<dbReference type="SUPFAM" id="SSF55083">
    <property type="entry name" value="6-hydroxymethyl-7,8-dihydropterin pyrophosphokinase, HPPK"/>
    <property type="match status" value="1"/>
</dbReference>